<accession>M7T251</accession>
<dbReference type="HOGENOM" id="CLU_031138_0_0_1"/>
<dbReference type="EMBL" id="KB705742">
    <property type="protein sequence ID" value="EMR70928.1"/>
    <property type="molecule type" value="Genomic_DNA"/>
</dbReference>
<feature type="compositionally biased region" description="Acidic residues" evidence="2">
    <location>
        <begin position="314"/>
        <end position="323"/>
    </location>
</feature>
<feature type="region of interest" description="Disordered" evidence="2">
    <location>
        <begin position="287"/>
        <end position="365"/>
    </location>
</feature>
<feature type="region of interest" description="Disordered" evidence="2">
    <location>
        <begin position="1"/>
        <end position="185"/>
    </location>
</feature>
<dbReference type="Pfam" id="PF15458">
    <property type="entry name" value="NTR2"/>
    <property type="match status" value="1"/>
</dbReference>
<evidence type="ECO:0000313" key="4">
    <source>
        <dbReference type="Proteomes" id="UP000012174"/>
    </source>
</evidence>
<sequence length="625" mass="66321">MSSFGAKRKARKITVREEEEDDDGDATSLGANSDTTQSKPQQQEQEPPPLQATFKTRKPFKQSSLRKSININDDDADESAKESGTRIKPKFDATGDDDTKDEETGGAPLRVRPQLGGRSASSSTTKMKKRASTASSRLSFGPSSEADITGDGDGNGNGNDDGEDSLMLGGEVSTPKKSSGLAHAAPENSAYKKGIISRNLPNLPNLGGLALRSSTDGDRLYSKEYLSELQNSTPNTPQNASTFDVGNDGDEMMSLDPSELEGAMVVEDGTIATAAATSHQTEILTEAQVREKKERRARFAKQTQTSRDGGDDFISLDDDDNDGNDQRQVGESYLSVLSSGNNNASKKKSESTRLVPEDEDLGEGFDAFVEDGGLSLGSKAEREARRKQRAQMAELINAAEGGSHHHHPSTTTTTTTTTVAPQEIGSADYSDDDGSEAERHAAYEAAQTRRGMDGLAAEREAQQRRLRGKEGVVPVPHRVAPLPDLSVLVGEFGEKVARRREEVARARARIAELRAERDGVGRREPEVQGLLDQAGERYRRAVMGMQGGGEGGVANGVADSNGNGDGDGNAAAERAKSLLDQMKMSGGGGGGGSGPGTPLGARGLESLGTTPVRPSRVAEMEAEEL</sequence>
<dbReference type="Proteomes" id="UP000012174">
    <property type="component" value="Unassembled WGS sequence"/>
</dbReference>
<feature type="compositionally biased region" description="Polar residues" evidence="2">
    <location>
        <begin position="229"/>
        <end position="244"/>
    </location>
</feature>
<dbReference type="GO" id="GO:0071008">
    <property type="term" value="C:U2-type post-mRNA release spliceosomal complex"/>
    <property type="evidence" value="ECO:0007669"/>
    <property type="project" value="InterPro"/>
</dbReference>
<feature type="compositionally biased region" description="Polar residues" evidence="2">
    <location>
        <begin position="132"/>
        <end position="142"/>
    </location>
</feature>
<gene>
    <name evidence="3" type="ORF">UCREL1_2027</name>
</gene>
<feature type="region of interest" description="Disordered" evidence="2">
    <location>
        <begin position="229"/>
        <end position="255"/>
    </location>
</feature>
<feature type="region of interest" description="Disordered" evidence="2">
    <location>
        <begin position="544"/>
        <end position="625"/>
    </location>
</feature>
<feature type="compositionally biased region" description="Basic residues" evidence="2">
    <location>
        <begin position="1"/>
        <end position="13"/>
    </location>
</feature>
<dbReference type="OrthoDB" id="429427at2759"/>
<dbReference type="eggNOG" id="ENOG502S5MV">
    <property type="taxonomic scope" value="Eukaryota"/>
</dbReference>
<feature type="compositionally biased region" description="Low complexity" evidence="2">
    <location>
        <begin position="555"/>
        <end position="572"/>
    </location>
</feature>
<dbReference type="OMA" id="PTEYSKD"/>
<keyword evidence="4" id="KW-1185">Reference proteome</keyword>
<dbReference type="STRING" id="1287681.M7T251"/>
<feature type="region of interest" description="Disordered" evidence="2">
    <location>
        <begin position="398"/>
        <end position="440"/>
    </location>
</feature>
<dbReference type="InterPro" id="IPR028211">
    <property type="entry name" value="Ntr2"/>
</dbReference>
<feature type="coiled-coil region" evidence="1">
    <location>
        <begin position="496"/>
        <end position="523"/>
    </location>
</feature>
<dbReference type="GO" id="GO:0000390">
    <property type="term" value="P:spliceosomal complex disassembly"/>
    <property type="evidence" value="ECO:0007669"/>
    <property type="project" value="InterPro"/>
</dbReference>
<proteinExistence type="predicted"/>
<protein>
    <submittedName>
        <fullName evidence="3">Uncharacterized protein</fullName>
    </submittedName>
</protein>
<organism evidence="3 4">
    <name type="scientific">Eutypa lata (strain UCR-EL1)</name>
    <name type="common">Grapevine dieback disease fungus</name>
    <name type="synonym">Eutypa armeniacae</name>
    <dbReference type="NCBI Taxonomy" id="1287681"/>
    <lineage>
        <taxon>Eukaryota</taxon>
        <taxon>Fungi</taxon>
        <taxon>Dikarya</taxon>
        <taxon>Ascomycota</taxon>
        <taxon>Pezizomycotina</taxon>
        <taxon>Sordariomycetes</taxon>
        <taxon>Xylariomycetidae</taxon>
        <taxon>Xylariales</taxon>
        <taxon>Diatrypaceae</taxon>
        <taxon>Eutypa</taxon>
    </lineage>
</organism>
<feature type="compositionally biased region" description="Basic and acidic residues" evidence="2">
    <location>
        <begin position="78"/>
        <end position="93"/>
    </location>
</feature>
<dbReference type="AlphaFoldDB" id="M7T251"/>
<feature type="compositionally biased region" description="Gly residues" evidence="2">
    <location>
        <begin position="545"/>
        <end position="554"/>
    </location>
</feature>
<name>M7T251_EUTLA</name>
<feature type="compositionally biased region" description="Polar residues" evidence="2">
    <location>
        <begin position="29"/>
        <end position="39"/>
    </location>
</feature>
<evidence type="ECO:0000256" key="1">
    <source>
        <dbReference type="SAM" id="Coils"/>
    </source>
</evidence>
<feature type="compositionally biased region" description="Gly residues" evidence="2">
    <location>
        <begin position="585"/>
        <end position="597"/>
    </location>
</feature>
<feature type="compositionally biased region" description="Polar residues" evidence="2">
    <location>
        <begin position="61"/>
        <end position="71"/>
    </location>
</feature>
<dbReference type="KEGG" id="ela:UCREL1_2027"/>
<evidence type="ECO:0000256" key="2">
    <source>
        <dbReference type="SAM" id="MobiDB-lite"/>
    </source>
</evidence>
<evidence type="ECO:0000313" key="3">
    <source>
        <dbReference type="EMBL" id="EMR70928.1"/>
    </source>
</evidence>
<keyword evidence="1" id="KW-0175">Coiled coil</keyword>
<reference evidence="4" key="1">
    <citation type="journal article" date="2013" name="Genome Announc.">
        <title>Draft genome sequence of the grapevine dieback fungus Eutypa lata UCR-EL1.</title>
        <authorList>
            <person name="Blanco-Ulate B."/>
            <person name="Rolshausen P.E."/>
            <person name="Cantu D."/>
        </authorList>
    </citation>
    <scope>NUCLEOTIDE SEQUENCE [LARGE SCALE GENOMIC DNA]</scope>
    <source>
        <strain evidence="4">UCR-EL1</strain>
    </source>
</reference>